<reference evidence="1 2" key="1">
    <citation type="submission" date="2015-10" db="EMBL/GenBank/DDBJ databases">
        <title>Genome analyses suggest a sexual origin of heterokaryosis in a supposedly ancient asexual fungus.</title>
        <authorList>
            <person name="Ropars J."/>
            <person name="Sedzielewska K."/>
            <person name="Noel J."/>
            <person name="Charron P."/>
            <person name="Farinelli L."/>
            <person name="Marton T."/>
            <person name="Kruger M."/>
            <person name="Pelin A."/>
            <person name="Brachmann A."/>
            <person name="Corradi N."/>
        </authorList>
    </citation>
    <scope>NUCLEOTIDE SEQUENCE [LARGE SCALE GENOMIC DNA]</scope>
    <source>
        <strain evidence="1 2">A4</strain>
    </source>
</reference>
<evidence type="ECO:0000313" key="2">
    <source>
        <dbReference type="Proteomes" id="UP000234323"/>
    </source>
</evidence>
<protein>
    <recommendedName>
        <fullName evidence="3">F-box domain-containing protein</fullName>
    </recommendedName>
</protein>
<dbReference type="EMBL" id="LLXI01002021">
    <property type="protein sequence ID" value="PKY55965.1"/>
    <property type="molecule type" value="Genomic_DNA"/>
</dbReference>
<dbReference type="VEuPathDB" id="FungiDB:RhiirA1_472742"/>
<evidence type="ECO:0008006" key="3">
    <source>
        <dbReference type="Google" id="ProtNLM"/>
    </source>
</evidence>
<dbReference type="SUPFAM" id="SSF52047">
    <property type="entry name" value="RNI-like"/>
    <property type="match status" value="1"/>
</dbReference>
<dbReference type="VEuPathDB" id="FungiDB:FUN_001083"/>
<evidence type="ECO:0000313" key="1">
    <source>
        <dbReference type="EMBL" id="PKY55965.1"/>
    </source>
</evidence>
<comment type="caution">
    <text evidence="1">The sequence shown here is derived from an EMBL/GenBank/DDBJ whole genome shotgun (WGS) entry which is preliminary data.</text>
</comment>
<dbReference type="Proteomes" id="UP000234323">
    <property type="component" value="Unassembled WGS sequence"/>
</dbReference>
<dbReference type="AlphaFoldDB" id="A0A2I1HAU4"/>
<dbReference type="InterPro" id="IPR032675">
    <property type="entry name" value="LRR_dom_sf"/>
</dbReference>
<name>A0A2I1HAU4_9GLOM</name>
<proteinExistence type="predicted"/>
<keyword evidence="2" id="KW-1185">Reference proteome</keyword>
<organism evidence="1 2">
    <name type="scientific">Rhizophagus irregularis</name>
    <dbReference type="NCBI Taxonomy" id="588596"/>
    <lineage>
        <taxon>Eukaryota</taxon>
        <taxon>Fungi</taxon>
        <taxon>Fungi incertae sedis</taxon>
        <taxon>Mucoromycota</taxon>
        <taxon>Glomeromycotina</taxon>
        <taxon>Glomeromycetes</taxon>
        <taxon>Glomerales</taxon>
        <taxon>Glomeraceae</taxon>
        <taxon>Rhizophagus</taxon>
    </lineage>
</organism>
<sequence>MTYQLSKLSADCLHEIFDHIVEDKPTLYSCLLVNRLWCKISVRILWRNIWNYKVIQQQTSLRTVTSILSTLIACLPNESKEILRKNKIFISTPTLKSPLFNYVAFCRVLSICGIGKIVDKVLRNGMPNKPRNLKNNYYIISNEVIKMFMNQNSLKKLIYDQKIHQNKFSFTCFLGVKDLSELRCSSYLTTDFFHRLSQTCHNLQSITIEFHNNEVSNELKEFISSQKKLKSLVLITYYNNSWATIIPTLKKHSNTLKKLHLYSYSRNVNVPLSFISSFTNLQEFVLGFYRGTYTEDFKKLQYAKFPKLQTLKIPYQCPNPEYVMKFLETNGNNLKNLYTVEKNYALSLSIAKFCPNLRRLFIRFNNGEIDILKKIFINCRYLESIKIWCGEEYLNEKEVFDTVVNYSPSNFCELKIYNNSKSDFVSPKDLESFFINWRNRKSKKSLKLIFLKDSKINGRRHYGLDEFKENMKIIENYKNLGVIKFMTKDYIKEEEEEEVIENYYFSMLGII</sequence>
<gene>
    <name evidence="1" type="ORF">RhiirA4_549007</name>
</gene>
<dbReference type="Gene3D" id="3.80.10.10">
    <property type="entry name" value="Ribonuclease Inhibitor"/>
    <property type="match status" value="1"/>
</dbReference>
<accession>A0A2I1HAU4</accession>
<dbReference type="VEuPathDB" id="FungiDB:RhiirFUN_024292"/>